<evidence type="ECO:0000313" key="3">
    <source>
        <dbReference type="Proteomes" id="UP001597280"/>
    </source>
</evidence>
<gene>
    <name evidence="2" type="ORF">ACFSDA_15265</name>
</gene>
<dbReference type="RefSeq" id="WP_343905888.1">
    <property type="nucleotide sequence ID" value="NZ_BAAAIS010000003.1"/>
</dbReference>
<protein>
    <recommendedName>
        <fullName evidence="4">Tail assembly chaperone</fullName>
    </recommendedName>
</protein>
<proteinExistence type="predicted"/>
<evidence type="ECO:0008006" key="4">
    <source>
        <dbReference type="Google" id="ProtNLM"/>
    </source>
</evidence>
<dbReference type="Proteomes" id="UP001597280">
    <property type="component" value="Unassembled WGS sequence"/>
</dbReference>
<reference evidence="3" key="1">
    <citation type="journal article" date="2019" name="Int. J. Syst. Evol. Microbiol.">
        <title>The Global Catalogue of Microorganisms (GCM) 10K type strain sequencing project: providing services to taxonomists for standard genome sequencing and annotation.</title>
        <authorList>
            <consortium name="The Broad Institute Genomics Platform"/>
            <consortium name="The Broad Institute Genome Sequencing Center for Infectious Disease"/>
            <person name="Wu L."/>
            <person name="Ma J."/>
        </authorList>
    </citation>
    <scope>NUCLEOTIDE SEQUENCE [LARGE SCALE GENOMIC DNA]</scope>
    <source>
        <strain evidence="3">JCM 11650</strain>
    </source>
</reference>
<comment type="caution">
    <text evidence="2">The sequence shown here is derived from an EMBL/GenBank/DDBJ whole genome shotgun (WGS) entry which is preliminary data.</text>
</comment>
<keyword evidence="3" id="KW-1185">Reference proteome</keyword>
<feature type="region of interest" description="Disordered" evidence="1">
    <location>
        <begin position="1"/>
        <end position="24"/>
    </location>
</feature>
<evidence type="ECO:0000313" key="2">
    <source>
        <dbReference type="EMBL" id="MFD1836423.1"/>
    </source>
</evidence>
<sequence>MTDTKVATQQARAAGAKTPADRKKAASATVKALQAEAAEGDRVIELRGEPITVHLKAFQDRLADDYEFMEQVTQGMIPAILVELVGNDGHQQLKDLARDKTTQKVSTESMAELFQEVMEATNLGN</sequence>
<organism evidence="2 3">
    <name type="scientific">Brachybacterium rhamnosum</name>
    <dbReference type="NCBI Taxonomy" id="173361"/>
    <lineage>
        <taxon>Bacteria</taxon>
        <taxon>Bacillati</taxon>
        <taxon>Actinomycetota</taxon>
        <taxon>Actinomycetes</taxon>
        <taxon>Micrococcales</taxon>
        <taxon>Dermabacteraceae</taxon>
        <taxon>Brachybacterium</taxon>
    </lineage>
</organism>
<accession>A0ABW4Q0X8</accession>
<evidence type="ECO:0000256" key="1">
    <source>
        <dbReference type="SAM" id="MobiDB-lite"/>
    </source>
</evidence>
<dbReference type="EMBL" id="JBHUFL010000003">
    <property type="protein sequence ID" value="MFD1836423.1"/>
    <property type="molecule type" value="Genomic_DNA"/>
</dbReference>
<name>A0ABW4Q0X8_9MICO</name>
<feature type="compositionally biased region" description="Polar residues" evidence="1">
    <location>
        <begin position="1"/>
        <end position="11"/>
    </location>
</feature>